<sequence>MRQHTRNAVGFVVLAILMAALFYWNINTGSVHLSLERMLTLLRWGNDGTTEGNILWKIRLSRLLGAALLGGALSIAGFLLQTFFKNPIAGPFVLGISSGSRLFVGFFLLAATPIVTGGFSPYVIFLAAFAGALAAMALVLAVSSRVQNLAMLLVIGMMIGYICDAGTDFMITFAESSQLQNFTIWTMGSFSGMTWATLGASALITIPTVVLVFLLSKPLGAYLLGENYAKSMGVNVKGFRVALILLSSILSACVTAFAGPISFVGIAVPHITRLIFRTSRPMVLIPATFLTGSVFCLACDLIARTAFSPTELTISTVTSVLGAPVVIWLMIKRRRNG</sequence>
<evidence type="ECO:0000256" key="2">
    <source>
        <dbReference type="ARBA" id="ARBA00007935"/>
    </source>
</evidence>
<dbReference type="PATRIC" id="fig|742738.3.peg.517"/>
<dbReference type="GO" id="GO:0033214">
    <property type="term" value="P:siderophore-iron import into cell"/>
    <property type="evidence" value="ECO:0007669"/>
    <property type="project" value="TreeGrafter"/>
</dbReference>
<keyword evidence="4" id="KW-1003">Cell membrane</keyword>
<dbReference type="EMBL" id="ADLO01000018">
    <property type="protein sequence ID" value="KGF57073.1"/>
    <property type="molecule type" value="Genomic_DNA"/>
</dbReference>
<keyword evidence="7 8" id="KW-0472">Membrane</keyword>
<dbReference type="Pfam" id="PF01032">
    <property type="entry name" value="FecCD"/>
    <property type="match status" value="1"/>
</dbReference>
<feature type="transmembrane region" description="Helical" evidence="8">
    <location>
        <begin position="7"/>
        <end position="26"/>
    </location>
</feature>
<evidence type="ECO:0000256" key="5">
    <source>
        <dbReference type="ARBA" id="ARBA00022692"/>
    </source>
</evidence>
<evidence type="ECO:0000313" key="10">
    <source>
        <dbReference type="Proteomes" id="UP000029585"/>
    </source>
</evidence>
<keyword evidence="10" id="KW-1185">Reference proteome</keyword>
<dbReference type="GO" id="GO:0022857">
    <property type="term" value="F:transmembrane transporter activity"/>
    <property type="evidence" value="ECO:0007669"/>
    <property type="project" value="InterPro"/>
</dbReference>
<protein>
    <recommendedName>
        <fullName evidence="11">Iron ABC transporter permease</fullName>
    </recommendedName>
</protein>
<dbReference type="InterPro" id="IPR000522">
    <property type="entry name" value="ABC_transptr_permease_BtuC"/>
</dbReference>
<dbReference type="RefSeq" id="WP_021630601.1">
    <property type="nucleotide sequence ID" value="NZ_KN174161.1"/>
</dbReference>
<feature type="transmembrane region" description="Helical" evidence="8">
    <location>
        <begin position="63"/>
        <end position="80"/>
    </location>
</feature>
<dbReference type="PANTHER" id="PTHR30472:SF41">
    <property type="entry name" value="TRANSPORT SYSTEM PERMEASE PROTEIN"/>
    <property type="match status" value="1"/>
</dbReference>
<evidence type="ECO:0000256" key="7">
    <source>
        <dbReference type="ARBA" id="ARBA00023136"/>
    </source>
</evidence>
<name>A0A096BCC4_FLAPL</name>
<dbReference type="CDD" id="cd06550">
    <property type="entry name" value="TM_ABC_iron-siderophores_like"/>
    <property type="match status" value="1"/>
</dbReference>
<dbReference type="Proteomes" id="UP000029585">
    <property type="component" value="Unassembled WGS sequence"/>
</dbReference>
<evidence type="ECO:0008006" key="11">
    <source>
        <dbReference type="Google" id="ProtNLM"/>
    </source>
</evidence>
<feature type="transmembrane region" description="Helical" evidence="8">
    <location>
        <begin position="92"/>
        <end position="116"/>
    </location>
</feature>
<proteinExistence type="inferred from homology"/>
<organism evidence="9 10">
    <name type="scientific">Flavonifractor plautii 1_3_50AFAA</name>
    <dbReference type="NCBI Taxonomy" id="742738"/>
    <lineage>
        <taxon>Bacteria</taxon>
        <taxon>Bacillati</taxon>
        <taxon>Bacillota</taxon>
        <taxon>Clostridia</taxon>
        <taxon>Eubacteriales</taxon>
        <taxon>Oscillospiraceae</taxon>
        <taxon>Flavonifractor</taxon>
    </lineage>
</organism>
<gene>
    <name evidence="9" type="ORF">HMPREF9460_00497</name>
</gene>
<dbReference type="Gene3D" id="1.10.3470.10">
    <property type="entry name" value="ABC transporter involved in vitamin B12 uptake, BtuC"/>
    <property type="match status" value="1"/>
</dbReference>
<feature type="transmembrane region" description="Helical" evidence="8">
    <location>
        <begin position="122"/>
        <end position="142"/>
    </location>
</feature>
<keyword evidence="6 8" id="KW-1133">Transmembrane helix</keyword>
<dbReference type="InterPro" id="IPR037294">
    <property type="entry name" value="ABC_BtuC-like"/>
</dbReference>
<dbReference type="SUPFAM" id="SSF81345">
    <property type="entry name" value="ABC transporter involved in vitamin B12 uptake, BtuC"/>
    <property type="match status" value="1"/>
</dbReference>
<dbReference type="GO" id="GO:0005886">
    <property type="term" value="C:plasma membrane"/>
    <property type="evidence" value="ECO:0007669"/>
    <property type="project" value="UniProtKB-SubCell"/>
</dbReference>
<comment type="subcellular location">
    <subcellularLocation>
        <location evidence="1">Cell membrane</location>
        <topology evidence="1">Multi-pass membrane protein</topology>
    </subcellularLocation>
</comment>
<keyword evidence="3" id="KW-0813">Transport</keyword>
<dbReference type="HOGENOM" id="CLU_013016_0_0_9"/>
<dbReference type="eggNOG" id="COG0609">
    <property type="taxonomic scope" value="Bacteria"/>
</dbReference>
<evidence type="ECO:0000256" key="4">
    <source>
        <dbReference type="ARBA" id="ARBA00022475"/>
    </source>
</evidence>
<comment type="caution">
    <text evidence="9">The sequence shown here is derived from an EMBL/GenBank/DDBJ whole genome shotgun (WGS) entry which is preliminary data.</text>
</comment>
<feature type="transmembrane region" description="Helical" evidence="8">
    <location>
        <begin position="312"/>
        <end position="331"/>
    </location>
</feature>
<evidence type="ECO:0000256" key="6">
    <source>
        <dbReference type="ARBA" id="ARBA00022989"/>
    </source>
</evidence>
<feature type="transmembrane region" description="Helical" evidence="8">
    <location>
        <begin position="283"/>
        <end position="303"/>
    </location>
</feature>
<keyword evidence="5 8" id="KW-0812">Transmembrane</keyword>
<evidence type="ECO:0000256" key="3">
    <source>
        <dbReference type="ARBA" id="ARBA00022448"/>
    </source>
</evidence>
<feature type="transmembrane region" description="Helical" evidence="8">
    <location>
        <begin position="241"/>
        <end position="263"/>
    </location>
</feature>
<feature type="transmembrane region" description="Helical" evidence="8">
    <location>
        <begin position="149"/>
        <end position="173"/>
    </location>
</feature>
<accession>A0A096BCC4</accession>
<evidence type="ECO:0000256" key="1">
    <source>
        <dbReference type="ARBA" id="ARBA00004651"/>
    </source>
</evidence>
<dbReference type="AlphaFoldDB" id="A0A096BCC4"/>
<evidence type="ECO:0000256" key="8">
    <source>
        <dbReference type="SAM" id="Phobius"/>
    </source>
</evidence>
<dbReference type="PANTHER" id="PTHR30472">
    <property type="entry name" value="FERRIC ENTEROBACTIN TRANSPORT SYSTEM PERMEASE PROTEIN"/>
    <property type="match status" value="1"/>
</dbReference>
<feature type="transmembrane region" description="Helical" evidence="8">
    <location>
        <begin position="193"/>
        <end position="215"/>
    </location>
</feature>
<reference evidence="9 10" key="1">
    <citation type="submission" date="2011-08" db="EMBL/GenBank/DDBJ databases">
        <title>The Genome Sequence of Clostridium orbiscindens 1_3_50AFAA.</title>
        <authorList>
            <consortium name="The Broad Institute Genome Sequencing Platform"/>
            <person name="Earl A."/>
            <person name="Ward D."/>
            <person name="Feldgarden M."/>
            <person name="Gevers D."/>
            <person name="Daigneault M."/>
            <person name="Strauss J."/>
            <person name="Allen-Vercoe E."/>
            <person name="Young S.K."/>
            <person name="Zeng Q."/>
            <person name="Gargeya S."/>
            <person name="Fitzgerald M."/>
            <person name="Haas B."/>
            <person name="Abouelleil A."/>
            <person name="Alvarado L."/>
            <person name="Arachchi H.M."/>
            <person name="Berlin A."/>
            <person name="Brown A."/>
            <person name="Chapman S.B."/>
            <person name="Chen Z."/>
            <person name="Dunbar C."/>
            <person name="Freedman E."/>
            <person name="Gearin G."/>
            <person name="Gellesch M."/>
            <person name="Goldberg J."/>
            <person name="Griggs A."/>
            <person name="Gujja S."/>
            <person name="Heiman D."/>
            <person name="Howarth C."/>
            <person name="Larson L."/>
            <person name="Lui A."/>
            <person name="MacDonald P.J.P."/>
            <person name="Montmayeur A."/>
            <person name="Murphy C."/>
            <person name="Neiman D."/>
            <person name="Pearson M."/>
            <person name="Priest M."/>
            <person name="Roberts A."/>
            <person name="Saif S."/>
            <person name="Shea T."/>
            <person name="Shenoy N."/>
            <person name="Sisk P."/>
            <person name="Stolte C."/>
            <person name="Sykes S."/>
            <person name="Wortman J."/>
            <person name="Nusbaum C."/>
            <person name="Birren B."/>
        </authorList>
    </citation>
    <scope>NUCLEOTIDE SEQUENCE [LARGE SCALE GENOMIC DNA]</scope>
    <source>
        <strain evidence="9 10">1_3_50AFAA</strain>
    </source>
</reference>
<evidence type="ECO:0000313" key="9">
    <source>
        <dbReference type="EMBL" id="KGF57073.1"/>
    </source>
</evidence>
<comment type="similarity">
    <text evidence="2">Belongs to the binding-protein-dependent transport system permease family. FecCD subfamily.</text>
</comment>